<evidence type="ECO:0000313" key="5">
    <source>
        <dbReference type="Proteomes" id="UP001237448"/>
    </source>
</evidence>
<dbReference type="Proteomes" id="UP001237448">
    <property type="component" value="Unassembled WGS sequence"/>
</dbReference>
<dbReference type="RefSeq" id="WP_307424035.1">
    <property type="nucleotide sequence ID" value="NZ_JAUSVK010000001.1"/>
</dbReference>
<dbReference type="GO" id="GO:0047689">
    <property type="term" value="F:aspartate racemase activity"/>
    <property type="evidence" value="ECO:0007669"/>
    <property type="project" value="UniProtKB-EC"/>
</dbReference>
<feature type="region of interest" description="Disordered" evidence="3">
    <location>
        <begin position="1"/>
        <end position="32"/>
    </location>
</feature>
<dbReference type="Gene3D" id="3.40.50.1860">
    <property type="match status" value="2"/>
</dbReference>
<evidence type="ECO:0000313" key="4">
    <source>
        <dbReference type="EMBL" id="MDQ0391542.1"/>
    </source>
</evidence>
<dbReference type="SUPFAM" id="SSF53681">
    <property type="entry name" value="Aspartate/glutamate racemase"/>
    <property type="match status" value="2"/>
</dbReference>
<proteinExistence type="inferred from homology"/>
<reference evidence="4 5" key="1">
    <citation type="submission" date="2023-07" db="EMBL/GenBank/DDBJ databases">
        <title>Genomic Encyclopedia of Type Strains, Phase IV (KMG-IV): sequencing the most valuable type-strain genomes for metagenomic binning, comparative biology and taxonomic classification.</title>
        <authorList>
            <person name="Goeker M."/>
        </authorList>
    </citation>
    <scope>NUCLEOTIDE SEQUENCE [LARGE SCALE GENOMIC DNA]</scope>
    <source>
        <strain evidence="4 5">DSM 5896</strain>
    </source>
</reference>
<dbReference type="InterPro" id="IPR004380">
    <property type="entry name" value="Asp_race"/>
</dbReference>
<feature type="compositionally biased region" description="Basic and acidic residues" evidence="3">
    <location>
        <begin position="1"/>
        <end position="14"/>
    </location>
</feature>
<dbReference type="InterPro" id="IPR015942">
    <property type="entry name" value="Asp/Glu/hydantoin_racemase"/>
</dbReference>
<dbReference type="EMBL" id="JAUSVK010000001">
    <property type="protein sequence ID" value="MDQ0391542.1"/>
    <property type="molecule type" value="Genomic_DNA"/>
</dbReference>
<keyword evidence="2 4" id="KW-0413">Isomerase</keyword>
<dbReference type="Pfam" id="PF01177">
    <property type="entry name" value="Asp_Glu_race"/>
    <property type="match status" value="1"/>
</dbReference>
<dbReference type="EC" id="5.1.1.13" evidence="4"/>
<comment type="caution">
    <text evidence="4">The sequence shown here is derived from an EMBL/GenBank/DDBJ whole genome shotgun (WGS) entry which is preliminary data.</text>
</comment>
<evidence type="ECO:0000256" key="1">
    <source>
        <dbReference type="ARBA" id="ARBA00007847"/>
    </source>
</evidence>
<accession>A0ABU0FA91</accession>
<protein>
    <submittedName>
        <fullName evidence="4">Aspartate racemase</fullName>
        <ecNumber evidence="4">5.1.1.13</ecNumber>
    </submittedName>
</protein>
<comment type="similarity">
    <text evidence="1">Belongs to the aspartate/glutamate racemases family.</text>
</comment>
<dbReference type="PANTHER" id="PTHR21198">
    <property type="entry name" value="GLUTAMATE RACEMASE"/>
    <property type="match status" value="1"/>
</dbReference>
<organism evidence="4 5">
    <name type="scientific">Labrys monachus</name>
    <dbReference type="NCBI Taxonomy" id="217067"/>
    <lineage>
        <taxon>Bacteria</taxon>
        <taxon>Pseudomonadati</taxon>
        <taxon>Pseudomonadota</taxon>
        <taxon>Alphaproteobacteria</taxon>
        <taxon>Hyphomicrobiales</taxon>
        <taxon>Xanthobacteraceae</taxon>
        <taxon>Labrys</taxon>
    </lineage>
</organism>
<keyword evidence="5" id="KW-1185">Reference proteome</keyword>
<gene>
    <name evidence="4" type="ORF">J3R73_001334</name>
</gene>
<dbReference type="InterPro" id="IPR001920">
    <property type="entry name" value="Asp/Glu_race"/>
</dbReference>
<dbReference type="PANTHER" id="PTHR21198:SF7">
    <property type="entry name" value="ASPARTATE-GLUTAMATE RACEMASE FAMILY"/>
    <property type="match status" value="1"/>
</dbReference>
<sequence>MNDRTGDRAMRNDAQDGPPGQSGMRPADGGEGWAVIRGRAPEVLVGVLGGMGPAATLDFLDKLIAATPAERDQDHIPVTVWSNPRIPNRNRALLEPGSPSPGPDLQYGVRQLEAQGASFIAIACNTAHHWHAEMQAAVSIPILHIADIAVAALREAGHLPGTAVGLMCSDGTLASGYYDTRLAEAGFAVIRPTDDMQRRMMTAIYAVKVADLTLAGRLSRELAKEFAAAGAGVLLLACTELPVALANDLCGLPSCIDATLCLARACVARAAALASEPYPET</sequence>
<evidence type="ECO:0000256" key="3">
    <source>
        <dbReference type="SAM" id="MobiDB-lite"/>
    </source>
</evidence>
<name>A0ABU0FA91_9HYPH</name>
<evidence type="ECO:0000256" key="2">
    <source>
        <dbReference type="ARBA" id="ARBA00023235"/>
    </source>
</evidence>
<dbReference type="NCBIfam" id="TIGR00035">
    <property type="entry name" value="asp_race"/>
    <property type="match status" value="1"/>
</dbReference>